<keyword evidence="5 13" id="KW-0863">Zinc-finger</keyword>
<dbReference type="EMBL" id="ML992663">
    <property type="protein sequence ID" value="KAF2216949.1"/>
    <property type="molecule type" value="Genomic_DNA"/>
</dbReference>
<dbReference type="GO" id="GO:0048254">
    <property type="term" value="P:snoRNA localization"/>
    <property type="evidence" value="ECO:0007669"/>
    <property type="project" value="TreeGrafter"/>
</dbReference>
<sequence length="372" mass="42099">MPDEALITDLCSICYENKPKYRCPRCHTKTCSLPCTQKHKQRASCNGIRNPAEYLKRSQLATPVGVDRDYNYLKSVERNIDVANRDSEARGVNVVERAATRSLARARHPESILRKYLIENRIELQEAPEGMTRRKANQTRSTKRHQIMWTVEWVDGEGQKQISDSCPASSSIQDLYSHRLLENSNALKRKPGEDARQAQKRRQADVQVEELSSDAQAPPGPIGTDAAEPAAIETSQTAPQSSGERQGDQDDVEARQHFYLLRTGTNAKEKVLVPLKKDATLTSSLQDRTVMEFPTIYILPYTPDSLPKHYLLEEQYLRRQKSERQELKDAIAKAEEKGVFEHVSRAETAARSSAPTMDANSILNVLKRDLTR</sequence>
<reference evidence="16" key="1">
    <citation type="journal article" date="2020" name="Stud. Mycol.">
        <title>101 Dothideomycetes genomes: a test case for predicting lifestyles and emergence of pathogens.</title>
        <authorList>
            <person name="Haridas S."/>
            <person name="Albert R."/>
            <person name="Binder M."/>
            <person name="Bloem J."/>
            <person name="Labutti K."/>
            <person name="Salamov A."/>
            <person name="Andreopoulos B."/>
            <person name="Baker S."/>
            <person name="Barry K."/>
            <person name="Bills G."/>
            <person name="Bluhm B."/>
            <person name="Cannon C."/>
            <person name="Castanera R."/>
            <person name="Culley D."/>
            <person name="Daum C."/>
            <person name="Ezra D."/>
            <person name="Gonzalez J."/>
            <person name="Henrissat B."/>
            <person name="Kuo A."/>
            <person name="Liang C."/>
            <person name="Lipzen A."/>
            <person name="Lutzoni F."/>
            <person name="Magnuson J."/>
            <person name="Mondo S."/>
            <person name="Nolan M."/>
            <person name="Ohm R."/>
            <person name="Pangilinan J."/>
            <person name="Park H.-J."/>
            <person name="Ramirez L."/>
            <person name="Alfaro M."/>
            <person name="Sun H."/>
            <person name="Tritt A."/>
            <person name="Yoshinaga Y."/>
            <person name="Zwiers L.-H."/>
            <person name="Turgeon B."/>
            <person name="Goodwin S."/>
            <person name="Spatafora J."/>
            <person name="Crous P."/>
            <person name="Grigoriev I."/>
        </authorList>
    </citation>
    <scope>NUCLEOTIDE SEQUENCE</scope>
    <source>
        <strain evidence="16">SCOH1-5</strain>
    </source>
</reference>
<comment type="subunit">
    <text evidence="10">Interacts with FBL, SNU13, NOP58, NUFIP1, RUVBL1, RUVBL2 and TAF9. Interacts (via HIT-type zinc finger) with the RUVBL1/RUVBL2 complex in the presence of ADP.</text>
</comment>
<dbReference type="GO" id="GO:0000492">
    <property type="term" value="P:box C/D snoRNP assembly"/>
    <property type="evidence" value="ECO:0007669"/>
    <property type="project" value="TreeGrafter"/>
</dbReference>
<evidence type="ECO:0000256" key="10">
    <source>
        <dbReference type="ARBA" id="ARBA00061949"/>
    </source>
</evidence>
<dbReference type="PANTHER" id="PTHR13483:SF11">
    <property type="entry name" value="ZINC FINGER HIT DOMAIN-CONTAINING PROTEIN 3"/>
    <property type="match status" value="1"/>
</dbReference>
<dbReference type="InterPro" id="IPR051639">
    <property type="entry name" value="BCD1"/>
</dbReference>
<dbReference type="CDD" id="cd23023">
    <property type="entry name" value="zf-HIT_BCD1"/>
    <property type="match status" value="1"/>
</dbReference>
<keyword evidence="3" id="KW-0597">Phosphoprotein</keyword>
<dbReference type="Proteomes" id="UP000799539">
    <property type="component" value="Unassembled WGS sequence"/>
</dbReference>
<proteinExistence type="inferred from homology"/>
<keyword evidence="17" id="KW-1185">Reference proteome</keyword>
<accession>A0A6A6FU98</accession>
<evidence type="ECO:0000256" key="7">
    <source>
        <dbReference type="ARBA" id="ARBA00022843"/>
    </source>
</evidence>
<dbReference type="SUPFAM" id="SSF144232">
    <property type="entry name" value="HIT/MYND zinc finger-like"/>
    <property type="match status" value="1"/>
</dbReference>
<evidence type="ECO:0000256" key="8">
    <source>
        <dbReference type="ARBA" id="ARBA00049598"/>
    </source>
</evidence>
<evidence type="ECO:0000313" key="17">
    <source>
        <dbReference type="Proteomes" id="UP000799539"/>
    </source>
</evidence>
<dbReference type="GO" id="GO:0008270">
    <property type="term" value="F:zinc ion binding"/>
    <property type="evidence" value="ECO:0007669"/>
    <property type="project" value="UniProtKB-UniRule"/>
</dbReference>
<dbReference type="GO" id="GO:0000463">
    <property type="term" value="P:maturation of LSU-rRNA from tricistronic rRNA transcript (SSU-rRNA, 5.8S rRNA, LSU-rRNA)"/>
    <property type="evidence" value="ECO:0007669"/>
    <property type="project" value="TreeGrafter"/>
</dbReference>
<dbReference type="Gene3D" id="3.30.60.190">
    <property type="match status" value="1"/>
</dbReference>
<comment type="similarity">
    <text evidence="9">Belongs to the BCD1 family.</text>
</comment>
<dbReference type="PANTHER" id="PTHR13483">
    <property type="entry name" value="BOX C_D SNORNA PROTEIN 1-RELATED"/>
    <property type="match status" value="1"/>
</dbReference>
<keyword evidence="1" id="KW-1017">Isopeptide bond</keyword>
<dbReference type="InterPro" id="IPR007529">
    <property type="entry name" value="Znf_HIT"/>
</dbReference>
<keyword evidence="6" id="KW-0862">Zinc</keyword>
<keyword evidence="2" id="KW-0690">Ribosome biogenesis</keyword>
<keyword evidence="7" id="KW-0832">Ubl conjugation</keyword>
<evidence type="ECO:0000256" key="4">
    <source>
        <dbReference type="ARBA" id="ARBA00022723"/>
    </source>
</evidence>
<evidence type="ECO:0000256" key="13">
    <source>
        <dbReference type="PROSITE-ProRule" id="PRU00453"/>
    </source>
</evidence>
<evidence type="ECO:0000256" key="2">
    <source>
        <dbReference type="ARBA" id="ARBA00022517"/>
    </source>
</evidence>
<dbReference type="Pfam" id="PF04438">
    <property type="entry name" value="zf-HIT"/>
    <property type="match status" value="1"/>
</dbReference>
<evidence type="ECO:0000256" key="12">
    <source>
        <dbReference type="ARBA" id="ARBA00077531"/>
    </source>
</evidence>
<evidence type="ECO:0000256" key="11">
    <source>
        <dbReference type="ARBA" id="ARBA00068630"/>
    </source>
</evidence>
<name>A0A6A6FU98_9PEZI</name>
<keyword evidence="4" id="KW-0479">Metal-binding</keyword>
<evidence type="ECO:0000313" key="16">
    <source>
        <dbReference type="EMBL" id="KAF2216949.1"/>
    </source>
</evidence>
<organism evidence="16 17">
    <name type="scientific">Cercospora zeae-maydis SCOH1-5</name>
    <dbReference type="NCBI Taxonomy" id="717836"/>
    <lineage>
        <taxon>Eukaryota</taxon>
        <taxon>Fungi</taxon>
        <taxon>Dikarya</taxon>
        <taxon>Ascomycota</taxon>
        <taxon>Pezizomycotina</taxon>
        <taxon>Dothideomycetes</taxon>
        <taxon>Dothideomycetidae</taxon>
        <taxon>Mycosphaerellales</taxon>
        <taxon>Mycosphaerellaceae</taxon>
        <taxon>Cercospora</taxon>
    </lineage>
</organism>
<feature type="domain" description="HIT-type" evidence="15">
    <location>
        <begin position="11"/>
        <end position="45"/>
    </location>
</feature>
<evidence type="ECO:0000256" key="14">
    <source>
        <dbReference type="SAM" id="MobiDB-lite"/>
    </source>
</evidence>
<dbReference type="GO" id="GO:0070761">
    <property type="term" value="C:pre-snoRNP complex"/>
    <property type="evidence" value="ECO:0007669"/>
    <property type="project" value="TreeGrafter"/>
</dbReference>
<evidence type="ECO:0000256" key="1">
    <source>
        <dbReference type="ARBA" id="ARBA00022499"/>
    </source>
</evidence>
<evidence type="ECO:0000259" key="15">
    <source>
        <dbReference type="PROSITE" id="PS51083"/>
    </source>
</evidence>
<gene>
    <name evidence="16" type="ORF">CERZMDRAFT_32992</name>
</gene>
<feature type="region of interest" description="Disordered" evidence="14">
    <location>
        <begin position="183"/>
        <end position="226"/>
    </location>
</feature>
<dbReference type="OrthoDB" id="272357at2759"/>
<dbReference type="FunFam" id="3.30.60.190:FF:000001">
    <property type="entry name" value="box C/D snoRNA protein 1"/>
    <property type="match status" value="1"/>
</dbReference>
<dbReference type="GO" id="GO:0005634">
    <property type="term" value="C:nucleus"/>
    <property type="evidence" value="ECO:0007669"/>
    <property type="project" value="TreeGrafter"/>
</dbReference>
<evidence type="ECO:0000256" key="5">
    <source>
        <dbReference type="ARBA" id="ARBA00022771"/>
    </source>
</evidence>
<protein>
    <recommendedName>
        <fullName evidence="11">Box C/D snoRNA protein 1</fullName>
    </recommendedName>
    <alternativeName>
        <fullName evidence="12">Zinc finger HIT domain-containing protein 6</fullName>
    </alternativeName>
</protein>
<dbReference type="InterPro" id="IPR057721">
    <property type="entry name" value="BCD1_alpha/beta"/>
</dbReference>
<comment type="function">
    <text evidence="8">Required for box C/D snoRNAs accumulation involved in snoRNA processing, snoRNA transport to the nucleolus and ribosome biogenesis.</text>
</comment>
<evidence type="ECO:0000256" key="6">
    <source>
        <dbReference type="ARBA" id="ARBA00022833"/>
    </source>
</evidence>
<dbReference type="AlphaFoldDB" id="A0A6A6FU98"/>
<evidence type="ECO:0000256" key="9">
    <source>
        <dbReference type="ARBA" id="ARBA00049654"/>
    </source>
</evidence>
<evidence type="ECO:0000256" key="3">
    <source>
        <dbReference type="ARBA" id="ARBA00022553"/>
    </source>
</evidence>
<dbReference type="Pfam" id="PF25790">
    <property type="entry name" value="BCD1"/>
    <property type="match status" value="1"/>
</dbReference>
<dbReference type="PROSITE" id="PS51083">
    <property type="entry name" value="ZF_HIT"/>
    <property type="match status" value="1"/>
</dbReference>